<dbReference type="OrthoDB" id="4913at2"/>
<sequence>MRLRVDLVPQENLSYIDVVLVVDVIRATTTASAFLEAGACALYLTPSLESARAFRDDDVVLAGEEGGLKPAGFDYGNSPREAQQAPVGGKIVVMSTTNGTRTAHLAARSAKHVLLASLYNAHAAARLAHQLATEEVAVLCAGKEGRIGLDDVYTAGVLAEYLQIMGSYELEDGALIALTTRRTYPDPLEPLHLSAAAAALRQVGLEADVPFCAQVAASPAVGVLVGRVGEALIFERAQRSGNNA</sequence>
<keyword evidence="9" id="KW-1185">Reference proteome</keyword>
<evidence type="ECO:0000313" key="9">
    <source>
        <dbReference type="Proteomes" id="UP000265800"/>
    </source>
</evidence>
<dbReference type="Gene3D" id="3.90.1560.10">
    <property type="entry name" value="ComB-like"/>
    <property type="match status" value="1"/>
</dbReference>
<dbReference type="InterPro" id="IPR005238">
    <property type="entry name" value="ComB-like"/>
</dbReference>
<dbReference type="RefSeq" id="WP_119360110.1">
    <property type="nucleotide sequence ID" value="NZ_QWKZ01000040.1"/>
</dbReference>
<dbReference type="EC" id="3.1.3.71" evidence="3"/>
<dbReference type="InterPro" id="IPR036702">
    <property type="entry name" value="ComB-like_sf"/>
</dbReference>
<evidence type="ECO:0000256" key="7">
    <source>
        <dbReference type="ARBA" id="ARBA00033711"/>
    </source>
</evidence>
<evidence type="ECO:0000256" key="6">
    <source>
        <dbReference type="ARBA" id="ARBA00022842"/>
    </source>
</evidence>
<accession>A0A399ERX3</accession>
<dbReference type="GO" id="GO:0050545">
    <property type="term" value="F:sulfopyruvate decarboxylase activity"/>
    <property type="evidence" value="ECO:0007669"/>
    <property type="project" value="TreeGrafter"/>
</dbReference>
<gene>
    <name evidence="8" type="primary">comB_1</name>
    <name evidence="8" type="ORF">Mlute_01480</name>
</gene>
<comment type="catalytic activity">
    <reaction evidence="7">
        <text>(2R)-O-phospho-3-sulfolactate + H2O = (2R)-3-sulfolactate + phosphate</text>
        <dbReference type="Rhea" id="RHEA:23416"/>
        <dbReference type="ChEBI" id="CHEBI:15377"/>
        <dbReference type="ChEBI" id="CHEBI:15597"/>
        <dbReference type="ChEBI" id="CHEBI:43474"/>
        <dbReference type="ChEBI" id="CHEBI:58738"/>
        <dbReference type="EC" id="3.1.3.71"/>
    </reaction>
</comment>
<evidence type="ECO:0000256" key="4">
    <source>
        <dbReference type="ARBA" id="ARBA00021948"/>
    </source>
</evidence>
<dbReference type="PANTHER" id="PTHR37311:SF1">
    <property type="entry name" value="2-PHOSPHOSULFOLACTATE PHOSPHATASE-RELATED"/>
    <property type="match status" value="1"/>
</dbReference>
<keyword evidence="6" id="KW-0460">Magnesium</keyword>
<comment type="caution">
    <text evidence="8">The sequence shown here is derived from an EMBL/GenBank/DDBJ whole genome shotgun (WGS) entry which is preliminary data.</text>
</comment>
<proteinExistence type="inferred from homology"/>
<evidence type="ECO:0000256" key="2">
    <source>
        <dbReference type="ARBA" id="ARBA00009997"/>
    </source>
</evidence>
<protein>
    <recommendedName>
        <fullName evidence="4">Probable 2-phosphosulfolactate phosphatase</fullName>
        <ecNumber evidence="3">3.1.3.71</ecNumber>
    </recommendedName>
</protein>
<dbReference type="PANTHER" id="PTHR37311">
    <property type="entry name" value="2-PHOSPHOSULFOLACTATE PHOSPHATASE-RELATED"/>
    <property type="match status" value="1"/>
</dbReference>
<dbReference type="Proteomes" id="UP000265800">
    <property type="component" value="Unassembled WGS sequence"/>
</dbReference>
<evidence type="ECO:0000256" key="3">
    <source>
        <dbReference type="ARBA" id="ARBA00012953"/>
    </source>
</evidence>
<dbReference type="Pfam" id="PF04029">
    <property type="entry name" value="2-ph_phosp"/>
    <property type="match status" value="1"/>
</dbReference>
<reference evidence="8 9" key="1">
    <citation type="submission" date="2018-08" db="EMBL/GenBank/DDBJ databases">
        <title>Meiothermus luteus KCTC 52599 genome sequencing project.</title>
        <authorList>
            <person name="Da Costa M.S."/>
            <person name="Albuquerque L."/>
            <person name="Raposo P."/>
            <person name="Froufe H.J.C."/>
            <person name="Barroso C.S."/>
            <person name="Egas C."/>
        </authorList>
    </citation>
    <scope>NUCLEOTIDE SEQUENCE [LARGE SCALE GENOMIC DNA]</scope>
    <source>
        <strain evidence="8 9">KCTC 52599</strain>
    </source>
</reference>
<evidence type="ECO:0000256" key="1">
    <source>
        <dbReference type="ARBA" id="ARBA00001946"/>
    </source>
</evidence>
<dbReference type="GO" id="GO:0000287">
    <property type="term" value="F:magnesium ion binding"/>
    <property type="evidence" value="ECO:0007669"/>
    <property type="project" value="InterPro"/>
</dbReference>
<dbReference type="NCBIfam" id="NF010700">
    <property type="entry name" value="PRK14100.1"/>
    <property type="match status" value="1"/>
</dbReference>
<dbReference type="GO" id="GO:0050532">
    <property type="term" value="F:2-phosphosulfolactate phosphatase activity"/>
    <property type="evidence" value="ECO:0007669"/>
    <property type="project" value="UniProtKB-EC"/>
</dbReference>
<name>A0A399ERX3_9DEIN</name>
<comment type="cofactor">
    <cofactor evidence="1">
        <name>Mg(2+)</name>
        <dbReference type="ChEBI" id="CHEBI:18420"/>
    </cofactor>
</comment>
<dbReference type="SUPFAM" id="SSF142823">
    <property type="entry name" value="ComB-like"/>
    <property type="match status" value="1"/>
</dbReference>
<dbReference type="AlphaFoldDB" id="A0A399ERX3"/>
<evidence type="ECO:0000256" key="5">
    <source>
        <dbReference type="ARBA" id="ARBA00022801"/>
    </source>
</evidence>
<dbReference type="EMBL" id="QWKZ01000040">
    <property type="protein sequence ID" value="RIH85789.1"/>
    <property type="molecule type" value="Genomic_DNA"/>
</dbReference>
<organism evidence="8 9">
    <name type="scientific">Meiothermus luteus</name>
    <dbReference type="NCBI Taxonomy" id="2026184"/>
    <lineage>
        <taxon>Bacteria</taxon>
        <taxon>Thermotogati</taxon>
        <taxon>Deinococcota</taxon>
        <taxon>Deinococci</taxon>
        <taxon>Thermales</taxon>
        <taxon>Thermaceae</taxon>
        <taxon>Meiothermus</taxon>
    </lineage>
</organism>
<evidence type="ECO:0000313" key="8">
    <source>
        <dbReference type="EMBL" id="RIH85789.1"/>
    </source>
</evidence>
<comment type="similarity">
    <text evidence="2">Belongs to the ComB family.</text>
</comment>
<keyword evidence="5 8" id="KW-0378">Hydrolase</keyword>